<gene>
    <name evidence="1" type="ORF">DEIGR_320116</name>
</gene>
<evidence type="ECO:0000313" key="1">
    <source>
        <dbReference type="EMBL" id="GAQ23702.1"/>
    </source>
</evidence>
<dbReference type="RefSeq" id="WP_153013943.1">
    <property type="nucleotide sequence ID" value="NZ_BCMS01000004.1"/>
</dbReference>
<evidence type="ECO:0000313" key="2">
    <source>
        <dbReference type="Proteomes" id="UP000056209"/>
    </source>
</evidence>
<comment type="caution">
    <text evidence="1">The sequence shown here is derived from an EMBL/GenBank/DDBJ whole genome shotgun (WGS) entry which is preliminary data.</text>
</comment>
<protein>
    <submittedName>
        <fullName evidence="1">Uncharacterized protein</fullName>
    </submittedName>
</protein>
<organism evidence="1 2">
    <name type="scientific">Deinococcus grandis</name>
    <dbReference type="NCBI Taxonomy" id="57498"/>
    <lineage>
        <taxon>Bacteria</taxon>
        <taxon>Thermotogati</taxon>
        <taxon>Deinococcota</taxon>
        <taxon>Deinococci</taxon>
        <taxon>Deinococcales</taxon>
        <taxon>Deinococcaceae</taxon>
        <taxon>Deinococcus</taxon>
    </lineage>
</organism>
<proteinExistence type="predicted"/>
<keyword evidence="2" id="KW-1185">Reference proteome</keyword>
<sequence>MFTVVVNNSFRVNIAADLDERRDAFNRLGGVLERIPGFNPIRADRHTPHAGRPDGHFTFKVGRKEHHVQFILLTHGYPKQVRSVIHELETTPRQGQTPSTYTVLVAPWFSPETVELAAAHGYGTLDLSGNYRLHFGPVFLERVGEAASPGVRRQAASLFAPKSARILRALLAVPETDWKVSELVALTGVSQGLVSRVRTELVQRGWAEASGSGVRISAAEELIRSWAAVHQDTPDYTWSGYTLLHGSRLNEAVLNIMSTPVTGQHTLLSGPSAAQWLAPYLRDERQYFQVTPQGFDRLYGALDLESEPSGNVVIRRTDDEGLFLDRIQVAPGYWLTSPVQTYVDLHREGERGQEAAEHLLRTYLQPVWSGNVAAADVPLRAQLSRYRSAL</sequence>
<dbReference type="OrthoDB" id="6057265at2"/>
<dbReference type="EMBL" id="BCMS01000004">
    <property type="protein sequence ID" value="GAQ23702.1"/>
    <property type="molecule type" value="Genomic_DNA"/>
</dbReference>
<dbReference type="Proteomes" id="UP000056209">
    <property type="component" value="Unassembled WGS sequence"/>
</dbReference>
<dbReference type="AlphaFoldDB" id="A0A117DPM3"/>
<name>A0A117DPM3_9DEIO</name>
<reference evidence="2" key="1">
    <citation type="submission" date="2015-11" db="EMBL/GenBank/DDBJ databases">
        <title>Draft Genome Sequence of the Radioresistant Bacterium Deinococcus grandis, Isolated from Freshwater Fish in Japan.</title>
        <authorList>
            <person name="Satoh K."/>
            <person name="Onodera T."/>
            <person name="Omoso K."/>
            <person name="Takeda-Yano K."/>
            <person name="Katayama T."/>
            <person name="Oono Y."/>
            <person name="Narumi I."/>
        </authorList>
    </citation>
    <scope>NUCLEOTIDE SEQUENCE [LARGE SCALE GENOMIC DNA]</scope>
    <source>
        <strain evidence="2">ATCC 43672</strain>
    </source>
</reference>
<accession>A0A117DPM3</accession>